<dbReference type="RefSeq" id="WP_128442672.1">
    <property type="nucleotide sequence ID" value="NZ_SBIP01000002.1"/>
</dbReference>
<protein>
    <submittedName>
        <fullName evidence="2">Histidinol dehydrogenase</fullName>
    </submittedName>
</protein>
<evidence type="ECO:0000313" key="3">
    <source>
        <dbReference type="Proteomes" id="UP000287687"/>
    </source>
</evidence>
<dbReference type="InterPro" id="IPR011660">
    <property type="entry name" value="VapB-like"/>
</dbReference>
<keyword evidence="3" id="KW-1185">Reference proteome</keyword>
<comment type="caution">
    <text evidence="2">The sequence shown here is derived from an EMBL/GenBank/DDBJ whole genome shotgun (WGS) entry which is preliminary data.</text>
</comment>
<dbReference type="Proteomes" id="UP000287687">
    <property type="component" value="Unassembled WGS sequence"/>
</dbReference>
<reference evidence="2 3" key="1">
    <citation type="submission" date="2019-01" db="EMBL/GenBank/DDBJ databases">
        <title>The draft genome of Rhizobium sp. 24NR.</title>
        <authorList>
            <person name="Liu L."/>
            <person name="Liang L."/>
            <person name="Shi S."/>
            <person name="Xu L."/>
            <person name="Wang X."/>
            <person name="Li L."/>
            <person name="Zhang X."/>
        </authorList>
    </citation>
    <scope>NUCLEOTIDE SEQUENCE [LARGE SCALE GENOMIC DNA]</scope>
    <source>
        <strain evidence="2 3">24NR</strain>
    </source>
</reference>
<gene>
    <name evidence="2" type="ORF">EPK99_08870</name>
</gene>
<evidence type="ECO:0000256" key="1">
    <source>
        <dbReference type="SAM" id="MobiDB-lite"/>
    </source>
</evidence>
<dbReference type="AlphaFoldDB" id="A0A444LIC4"/>
<organism evidence="2 3">
    <name type="scientific">Neorhizobium lilium</name>
    <dbReference type="NCBI Taxonomy" id="2503024"/>
    <lineage>
        <taxon>Bacteria</taxon>
        <taxon>Pseudomonadati</taxon>
        <taxon>Pseudomonadota</taxon>
        <taxon>Alphaproteobacteria</taxon>
        <taxon>Hyphomicrobiales</taxon>
        <taxon>Rhizobiaceae</taxon>
        <taxon>Rhizobium/Agrobacterium group</taxon>
        <taxon>Neorhizobium</taxon>
    </lineage>
</organism>
<feature type="region of interest" description="Disordered" evidence="1">
    <location>
        <begin position="60"/>
        <end position="81"/>
    </location>
</feature>
<name>A0A444LIC4_9HYPH</name>
<sequence length="81" mass="9102">MALFVRDEEVSAMTAELQGLLKASTKTETLRLALQHELERVRAALPMRERLARARAIADSIGPSDPDFDQKAFSDDLWDES</sequence>
<dbReference type="OrthoDB" id="8301496at2"/>
<accession>A0A444LIC4</accession>
<evidence type="ECO:0000313" key="2">
    <source>
        <dbReference type="EMBL" id="RWX78695.1"/>
    </source>
</evidence>
<dbReference type="EMBL" id="SBIP01000002">
    <property type="protein sequence ID" value="RWX78695.1"/>
    <property type="molecule type" value="Genomic_DNA"/>
</dbReference>
<dbReference type="Pfam" id="PF07704">
    <property type="entry name" value="PSK_trans_fac"/>
    <property type="match status" value="1"/>
</dbReference>
<proteinExistence type="predicted"/>